<protein>
    <submittedName>
        <fullName evidence="2">Uncharacterized protein</fullName>
    </submittedName>
</protein>
<dbReference type="EMBL" id="CAJNDS010000469">
    <property type="protein sequence ID" value="CAE7209246.1"/>
    <property type="molecule type" value="Genomic_DNA"/>
</dbReference>
<dbReference type="Proteomes" id="UP000604046">
    <property type="component" value="Unassembled WGS sequence"/>
</dbReference>
<gene>
    <name evidence="2" type="ORF">SNAT2548_LOCUS6896</name>
</gene>
<dbReference type="AlphaFoldDB" id="A0A812JIL7"/>
<evidence type="ECO:0000256" key="1">
    <source>
        <dbReference type="SAM" id="MobiDB-lite"/>
    </source>
</evidence>
<evidence type="ECO:0000313" key="2">
    <source>
        <dbReference type="EMBL" id="CAE7209246.1"/>
    </source>
</evidence>
<reference evidence="2" key="1">
    <citation type="submission" date="2021-02" db="EMBL/GenBank/DDBJ databases">
        <authorList>
            <person name="Dougan E. K."/>
            <person name="Rhodes N."/>
            <person name="Thang M."/>
            <person name="Chan C."/>
        </authorList>
    </citation>
    <scope>NUCLEOTIDE SEQUENCE</scope>
</reference>
<sequence>MSRMIEALAQGTSIHPKLRPGTRSMSAAHKYLLKIQNVVSNKHSTYDCAWEGVRVEDSVEEWEMEAVWDLLGQDIKASAESFHKAEQGTAAKAKPGKQLPGPQVGRTELSFDFSRCLLAYDCA</sequence>
<proteinExistence type="predicted"/>
<organism evidence="2 3">
    <name type="scientific">Symbiodinium natans</name>
    <dbReference type="NCBI Taxonomy" id="878477"/>
    <lineage>
        <taxon>Eukaryota</taxon>
        <taxon>Sar</taxon>
        <taxon>Alveolata</taxon>
        <taxon>Dinophyceae</taxon>
        <taxon>Suessiales</taxon>
        <taxon>Symbiodiniaceae</taxon>
        <taxon>Symbiodinium</taxon>
    </lineage>
</organism>
<keyword evidence="3" id="KW-1185">Reference proteome</keyword>
<comment type="caution">
    <text evidence="2">The sequence shown here is derived from an EMBL/GenBank/DDBJ whole genome shotgun (WGS) entry which is preliminary data.</text>
</comment>
<feature type="region of interest" description="Disordered" evidence="1">
    <location>
        <begin position="82"/>
        <end position="103"/>
    </location>
</feature>
<accession>A0A812JIL7</accession>
<name>A0A812JIL7_9DINO</name>
<evidence type="ECO:0000313" key="3">
    <source>
        <dbReference type="Proteomes" id="UP000604046"/>
    </source>
</evidence>